<dbReference type="InterPro" id="IPR043129">
    <property type="entry name" value="ATPase_NBD"/>
</dbReference>
<reference evidence="4 5" key="1">
    <citation type="submission" date="2024-08" db="EMBL/GenBank/DDBJ databases">
        <title>Gnathostoma spinigerum genome.</title>
        <authorList>
            <person name="Gonzalez-Bertolin B."/>
            <person name="Monzon S."/>
            <person name="Zaballos A."/>
            <person name="Jimenez P."/>
            <person name="Dekumyoy P."/>
            <person name="Varona S."/>
            <person name="Cuesta I."/>
            <person name="Sumanam S."/>
            <person name="Adisakwattana P."/>
            <person name="Gasser R.B."/>
            <person name="Hernandez-Gonzalez A."/>
            <person name="Young N.D."/>
            <person name="Perteguer M.J."/>
        </authorList>
    </citation>
    <scope>NUCLEOTIDE SEQUENCE [LARGE SCALE GENOMIC DNA]</scope>
    <source>
        <strain evidence="4">AL3</strain>
        <tissue evidence="4">Liver</tissue>
    </source>
</reference>
<keyword evidence="2" id="KW-0067">ATP-binding</keyword>
<evidence type="ECO:0000256" key="2">
    <source>
        <dbReference type="ARBA" id="ARBA00022840"/>
    </source>
</evidence>
<proteinExistence type="predicted"/>
<keyword evidence="1" id="KW-0547">Nucleotide-binding</keyword>
<dbReference type="GO" id="GO:0015937">
    <property type="term" value="P:coenzyme A biosynthetic process"/>
    <property type="evidence" value="ECO:0007669"/>
    <property type="project" value="UniProtKB-KW"/>
</dbReference>
<gene>
    <name evidence="4" type="ORF">AB6A40_000233</name>
</gene>
<evidence type="ECO:0000313" key="4">
    <source>
        <dbReference type="EMBL" id="MFH4973524.1"/>
    </source>
</evidence>
<organism evidence="4 5">
    <name type="scientific">Gnathostoma spinigerum</name>
    <dbReference type="NCBI Taxonomy" id="75299"/>
    <lineage>
        <taxon>Eukaryota</taxon>
        <taxon>Metazoa</taxon>
        <taxon>Ecdysozoa</taxon>
        <taxon>Nematoda</taxon>
        <taxon>Chromadorea</taxon>
        <taxon>Rhabditida</taxon>
        <taxon>Spirurina</taxon>
        <taxon>Gnathostomatomorpha</taxon>
        <taxon>Gnathostomatoidea</taxon>
        <taxon>Gnathostomatidae</taxon>
        <taxon>Gnathostoma</taxon>
    </lineage>
</organism>
<dbReference type="NCBIfam" id="TIGR00555">
    <property type="entry name" value="panK_eukar"/>
    <property type="match status" value="1"/>
</dbReference>
<dbReference type="SUPFAM" id="SSF53067">
    <property type="entry name" value="Actin-like ATPase domain"/>
    <property type="match status" value="2"/>
</dbReference>
<dbReference type="Gene3D" id="3.30.420.510">
    <property type="match status" value="1"/>
</dbReference>
<comment type="caution">
    <text evidence="4">The sequence shown here is derived from an EMBL/GenBank/DDBJ whole genome shotgun (WGS) entry which is preliminary data.</text>
</comment>
<evidence type="ECO:0000256" key="1">
    <source>
        <dbReference type="ARBA" id="ARBA00022741"/>
    </source>
</evidence>
<dbReference type="AlphaFoldDB" id="A0ABD6E5Y8"/>
<evidence type="ECO:0000313" key="5">
    <source>
        <dbReference type="Proteomes" id="UP001608902"/>
    </source>
</evidence>
<sequence length="372" mass="41146">MHGATTLEKYWWEFPPFIDLKDTSMFNEIEPEQFYSLDYGGSLAKIVYASRDSKQQSVTDGSLVRLNLKRFQKIGDCLDFLKKQMQPLKHGSPTNFLVASGGAAFQNADFISDVLCTKVDLFGEMEAIVKGCNFILQKIDDGSWTYHHEAPADQRYQFATLQSSSIFPYLLVNIGTGISVMKVESETVYSRIGGSTLGGGAFMGLGSLLVGVHSFEELMAFAEKGDHRSADLMVSDVYAGPYDESALPADLIAASFGRCVSQPLTNENQNKALPMEKADVMKSLLLMLSNSIGQMAMLYAQVHKLSRIYFGGSFVSPTMMRTISFAVKYWSKGEVEALFLRHSSYIGAIGAFMQNVEKYKHGENVSVEGKES</sequence>
<dbReference type="PANTHER" id="PTHR12280">
    <property type="entry name" value="PANTOTHENATE KINASE"/>
    <property type="match status" value="1"/>
</dbReference>
<dbReference type="Gene3D" id="3.30.420.40">
    <property type="match status" value="1"/>
</dbReference>
<dbReference type="GO" id="GO:0005524">
    <property type="term" value="F:ATP binding"/>
    <property type="evidence" value="ECO:0007669"/>
    <property type="project" value="UniProtKB-KW"/>
</dbReference>
<evidence type="ECO:0000256" key="3">
    <source>
        <dbReference type="ARBA" id="ARBA00022993"/>
    </source>
</evidence>
<protein>
    <recommendedName>
        <fullName evidence="6">Pantothenate kinase</fullName>
    </recommendedName>
</protein>
<dbReference type="InterPro" id="IPR004567">
    <property type="entry name" value="Type_II_PanK"/>
</dbReference>
<name>A0ABD6E5Y8_9BILA</name>
<dbReference type="Proteomes" id="UP001608902">
    <property type="component" value="Unassembled WGS sequence"/>
</dbReference>
<dbReference type="EMBL" id="JBGFUD010000058">
    <property type="protein sequence ID" value="MFH4973524.1"/>
    <property type="molecule type" value="Genomic_DNA"/>
</dbReference>
<evidence type="ECO:0008006" key="6">
    <source>
        <dbReference type="Google" id="ProtNLM"/>
    </source>
</evidence>
<accession>A0ABD6E5Y8</accession>
<keyword evidence="3" id="KW-0173">Coenzyme A biosynthesis</keyword>
<dbReference type="PANTHER" id="PTHR12280:SF20">
    <property type="entry name" value="4'-PHOSPHOPANTETHEINE PHOSPHATASE"/>
    <property type="match status" value="1"/>
</dbReference>
<keyword evidence="5" id="KW-1185">Reference proteome</keyword>
<dbReference type="Pfam" id="PF03630">
    <property type="entry name" value="Fumble"/>
    <property type="match status" value="1"/>
</dbReference>